<dbReference type="InterPro" id="IPR005181">
    <property type="entry name" value="SASA"/>
</dbReference>
<dbReference type="InterPro" id="IPR036514">
    <property type="entry name" value="SGNH_hydro_sf"/>
</dbReference>
<dbReference type="SUPFAM" id="SSF51120">
    <property type="entry name" value="beta-Roll"/>
    <property type="match status" value="1"/>
</dbReference>
<dbReference type="PANTHER" id="PTHR38340">
    <property type="entry name" value="S-LAYER PROTEIN"/>
    <property type="match status" value="1"/>
</dbReference>
<dbReference type="InterPro" id="IPR050557">
    <property type="entry name" value="RTX_toxin/Mannuronan_C5-epim"/>
</dbReference>
<dbReference type="EMBL" id="CP069370">
    <property type="protein sequence ID" value="QYZ68912.1"/>
    <property type="molecule type" value="Genomic_DNA"/>
</dbReference>
<proteinExistence type="predicted"/>
<dbReference type="PRINTS" id="PR00313">
    <property type="entry name" value="CABNDNGRPT"/>
</dbReference>
<evidence type="ECO:0000256" key="2">
    <source>
        <dbReference type="ARBA" id="ARBA00022525"/>
    </source>
</evidence>
<dbReference type="InterPro" id="IPR001343">
    <property type="entry name" value="Hemolysn_Ca-bd"/>
</dbReference>
<dbReference type="KEGG" id="nsm:JO391_14305"/>
<reference evidence="5" key="1">
    <citation type="submission" date="2021-02" db="EMBL/GenBank/DDBJ databases">
        <title>Rhodobacter shimadae sp. nov., an aerobic anoxygenic phototrophic bacterium isolated from a hot spring.</title>
        <authorList>
            <person name="Muramatsu S."/>
            <person name="Haruta S."/>
            <person name="Hirose S."/>
            <person name="Hanada S."/>
        </authorList>
    </citation>
    <scope>NUCLEOTIDE SEQUENCE</scope>
    <source>
        <strain evidence="5">N10</strain>
    </source>
</reference>
<accession>A0A8G0ZRY6</accession>
<evidence type="ECO:0000313" key="6">
    <source>
        <dbReference type="Proteomes" id="UP000826300"/>
    </source>
</evidence>
<dbReference type="Proteomes" id="UP000826300">
    <property type="component" value="Chromosome"/>
</dbReference>
<evidence type="ECO:0000256" key="1">
    <source>
        <dbReference type="ARBA" id="ARBA00004613"/>
    </source>
</evidence>
<gene>
    <name evidence="5" type="ORF">JO391_14305</name>
</gene>
<keyword evidence="6" id="KW-1185">Reference proteome</keyword>
<evidence type="ECO:0000259" key="4">
    <source>
        <dbReference type="Pfam" id="PF03629"/>
    </source>
</evidence>
<dbReference type="Gene3D" id="3.40.50.1110">
    <property type="entry name" value="SGNH hydrolase"/>
    <property type="match status" value="1"/>
</dbReference>
<evidence type="ECO:0000313" key="5">
    <source>
        <dbReference type="EMBL" id="QYZ68912.1"/>
    </source>
</evidence>
<dbReference type="GO" id="GO:0005576">
    <property type="term" value="C:extracellular region"/>
    <property type="evidence" value="ECO:0007669"/>
    <property type="project" value="UniProtKB-SubCell"/>
</dbReference>
<dbReference type="GO" id="GO:0005509">
    <property type="term" value="F:calcium ion binding"/>
    <property type="evidence" value="ECO:0007669"/>
    <property type="project" value="InterPro"/>
</dbReference>
<protein>
    <recommendedName>
        <fullName evidence="4">Sialate O-acetylesterase domain-containing protein</fullName>
    </recommendedName>
</protein>
<dbReference type="RefSeq" id="WP_220661131.1">
    <property type="nucleotide sequence ID" value="NZ_CP069370.1"/>
</dbReference>
<dbReference type="InterPro" id="IPR011049">
    <property type="entry name" value="Serralysin-like_metalloprot_C"/>
</dbReference>
<dbReference type="GO" id="GO:0016788">
    <property type="term" value="F:hydrolase activity, acting on ester bonds"/>
    <property type="evidence" value="ECO:0007669"/>
    <property type="project" value="UniProtKB-ARBA"/>
</dbReference>
<sequence>MAEFATFADFLSSGLASSLTEVSIDGVTYKQRATAPLHEDFRYQDGDGAWWSPDYYVVVAGGQSNMVGGAGGAAQELDPNVMMYDAASGSIVPSYYANSRNNLYLPYANELAETLGRPVLVVAAPVNGSRIDTWLESGTGTNWDTLDARVSAALALVGQDHADNFIWLQGESDFPIKTADFVTLLTEFIGQVRSASWAGDAMTMLIGELSREGVHATQNQAMQLMELAMRDDPFLRFVSSTGLTSDDLNGVHFTGESLVDYGHRFFEELMEIMTGTPDAGIGNTAPFVQVQAAAPLELTLAEGQELRLSPDLYFADAEGDSLWLYGSQTRRSVYFLDNDDGDLVIRPLFSAAGVYTLRLYASDGELDSQTFNITVTVTDATPLATVNDRGFTKQYYGAADAEQALHLIAKSRGVDILSQAALPEDGRLDVDQDNLTIRGGAGIHGTLELSDVAVRVTLAGSAAFDVETSDKATTVYGNGAGTMVTGGNGADRFYGYAGNDTLRGGAAVDYLYGGADADELWGEQGDDRLYGEAGSDVLTGGAGKNQYWGGTGADVFVFSKGEAMCLIQDFSRTDDHILISGRSGITDFASFLEEASVLSFSTSQAHGVRFTIDGEQLQLFGVTMADLTADRFLFG</sequence>
<feature type="domain" description="Sialate O-acetylesterase" evidence="4">
    <location>
        <begin position="57"/>
        <end position="270"/>
    </location>
</feature>
<organism evidence="5 6">
    <name type="scientific">Neotabrizicola shimadae</name>
    <dbReference type="NCBI Taxonomy" id="2807096"/>
    <lineage>
        <taxon>Bacteria</taxon>
        <taxon>Pseudomonadati</taxon>
        <taxon>Pseudomonadota</taxon>
        <taxon>Alphaproteobacteria</taxon>
        <taxon>Rhodobacterales</taxon>
        <taxon>Paracoccaceae</taxon>
        <taxon>Neotabrizicola</taxon>
    </lineage>
</organism>
<dbReference type="AlphaFoldDB" id="A0A8G0ZRY6"/>
<keyword evidence="3" id="KW-0378">Hydrolase</keyword>
<keyword evidence="2" id="KW-0964">Secreted</keyword>
<dbReference type="Gene3D" id="2.150.10.10">
    <property type="entry name" value="Serralysin-like metalloprotease, C-terminal"/>
    <property type="match status" value="1"/>
</dbReference>
<dbReference type="PANTHER" id="PTHR38340:SF1">
    <property type="entry name" value="S-LAYER PROTEIN"/>
    <property type="match status" value="1"/>
</dbReference>
<dbReference type="SUPFAM" id="SSF52266">
    <property type="entry name" value="SGNH hydrolase"/>
    <property type="match status" value="1"/>
</dbReference>
<dbReference type="Pfam" id="PF03629">
    <property type="entry name" value="SASA"/>
    <property type="match status" value="1"/>
</dbReference>
<dbReference type="Pfam" id="PF00353">
    <property type="entry name" value="HemolysinCabind"/>
    <property type="match status" value="2"/>
</dbReference>
<comment type="subcellular location">
    <subcellularLocation>
        <location evidence="1">Secreted</location>
    </subcellularLocation>
</comment>
<name>A0A8G0ZRY6_9RHOB</name>
<evidence type="ECO:0000256" key="3">
    <source>
        <dbReference type="ARBA" id="ARBA00022801"/>
    </source>
</evidence>